<feature type="region of interest" description="Disordered" evidence="1">
    <location>
        <begin position="181"/>
        <end position="200"/>
    </location>
</feature>
<dbReference type="EMBL" id="CAJVCH010526610">
    <property type="protein sequence ID" value="CAG7822523.1"/>
    <property type="molecule type" value="Genomic_DNA"/>
</dbReference>
<gene>
    <name evidence="2" type="ORF">AFUS01_LOCUS32792</name>
</gene>
<protein>
    <submittedName>
        <fullName evidence="2">Uncharacterized protein</fullName>
    </submittedName>
</protein>
<feature type="region of interest" description="Disordered" evidence="1">
    <location>
        <begin position="300"/>
        <end position="341"/>
    </location>
</feature>
<evidence type="ECO:0000256" key="1">
    <source>
        <dbReference type="SAM" id="MobiDB-lite"/>
    </source>
</evidence>
<feature type="compositionally biased region" description="Low complexity" evidence="1">
    <location>
        <begin position="323"/>
        <end position="341"/>
    </location>
</feature>
<organism evidence="2 3">
    <name type="scientific">Allacma fusca</name>
    <dbReference type="NCBI Taxonomy" id="39272"/>
    <lineage>
        <taxon>Eukaryota</taxon>
        <taxon>Metazoa</taxon>
        <taxon>Ecdysozoa</taxon>
        <taxon>Arthropoda</taxon>
        <taxon>Hexapoda</taxon>
        <taxon>Collembola</taxon>
        <taxon>Symphypleona</taxon>
        <taxon>Sminthuridae</taxon>
        <taxon>Allacma</taxon>
    </lineage>
</organism>
<dbReference type="AlphaFoldDB" id="A0A8J2PGJ7"/>
<sequence>MLEEAEAAVLGFLGPRVSSSGSQQMGINVDLKNSMGGSMPPQSYYYQNQGVSPLGQLHLQQQQQQQQASQSQVSESATFMNTNTIQSNSGNIVTNGNNQGQTINFTQQHLRMSTGITPSAPGMNRMMVPGPGPPVQGSGVMTRMGMPPRMSTPSGTGPTMSEMGMGPRMEMQRMMRQQQVRGQSLPPQQMMRPPGPGEMMTQQQMMASQGAMMNRFTSLASNPSSASGPGRPGPGGQSMISGGPGQVANPNMSNIRMQQSMYGPGHGMGPMCGTTNNLAMGGNISMNNMNMPMRRMPSFNPASGVGPNPPTNISVRPGGGSGISQSMMVSSQSQQQSMGSSSEWMAMSDPNMRNYPGANIPQPPHQPMRPNTNPGGFHQGMGMQMTQQQQHSMGQMQRGDGSMCGVVVPVGSQPGLSANQMGNMGYSQQPQQQQQMPVGGNPGSYSQSSMTVNKLSQSQTTMCVSSNFTMKSGGGMAISNSTGSGGTMMCANSQSMNQMCNSMKPSSTDMTNQDFNFDLLENITGGDASSFNSDSDFLSSFDSNSNYHNILDSL</sequence>
<evidence type="ECO:0000313" key="3">
    <source>
        <dbReference type="Proteomes" id="UP000708208"/>
    </source>
</evidence>
<dbReference type="Proteomes" id="UP000708208">
    <property type="component" value="Unassembled WGS sequence"/>
</dbReference>
<name>A0A8J2PGJ7_9HEXA</name>
<proteinExistence type="predicted"/>
<reference evidence="2" key="1">
    <citation type="submission" date="2021-06" db="EMBL/GenBank/DDBJ databases">
        <authorList>
            <person name="Hodson N. C."/>
            <person name="Mongue J. A."/>
            <person name="Jaron S. K."/>
        </authorList>
    </citation>
    <scope>NUCLEOTIDE SEQUENCE</scope>
</reference>
<accession>A0A8J2PGJ7</accession>
<keyword evidence="3" id="KW-1185">Reference proteome</keyword>
<feature type="region of interest" description="Disordered" evidence="1">
    <location>
        <begin position="218"/>
        <end position="251"/>
    </location>
</feature>
<feature type="region of interest" description="Disordered" evidence="1">
    <location>
        <begin position="430"/>
        <end position="449"/>
    </location>
</feature>
<comment type="caution">
    <text evidence="2">The sequence shown here is derived from an EMBL/GenBank/DDBJ whole genome shotgun (WGS) entry which is preliminary data.</text>
</comment>
<evidence type="ECO:0000313" key="2">
    <source>
        <dbReference type="EMBL" id="CAG7822523.1"/>
    </source>
</evidence>